<keyword evidence="8 12" id="KW-1133">Transmembrane helix</keyword>
<evidence type="ECO:0000256" key="3">
    <source>
        <dbReference type="ARBA" id="ARBA00020268"/>
    </source>
</evidence>
<comment type="function">
    <text evidence="1">Multidrug efflux pump.</text>
</comment>
<evidence type="ECO:0000256" key="11">
    <source>
        <dbReference type="ARBA" id="ARBA00031636"/>
    </source>
</evidence>
<evidence type="ECO:0000256" key="4">
    <source>
        <dbReference type="ARBA" id="ARBA00022448"/>
    </source>
</evidence>
<evidence type="ECO:0000256" key="7">
    <source>
        <dbReference type="ARBA" id="ARBA00022692"/>
    </source>
</evidence>
<dbReference type="InterPro" id="IPR048279">
    <property type="entry name" value="MdtK-like"/>
</dbReference>
<dbReference type="GO" id="GO:0042910">
    <property type="term" value="F:xenobiotic transmembrane transporter activity"/>
    <property type="evidence" value="ECO:0007669"/>
    <property type="project" value="InterPro"/>
</dbReference>
<dbReference type="PANTHER" id="PTHR43298:SF4">
    <property type="entry name" value="DRUG_SODIUM ANTIPORTER"/>
    <property type="match status" value="1"/>
</dbReference>
<evidence type="ECO:0000256" key="10">
    <source>
        <dbReference type="ARBA" id="ARBA00023136"/>
    </source>
</evidence>
<dbReference type="Pfam" id="PF01554">
    <property type="entry name" value="MatE"/>
    <property type="match status" value="2"/>
</dbReference>
<evidence type="ECO:0000313" key="13">
    <source>
        <dbReference type="EMBL" id="MSS62845.1"/>
    </source>
</evidence>
<evidence type="ECO:0000256" key="6">
    <source>
        <dbReference type="ARBA" id="ARBA00022475"/>
    </source>
</evidence>
<protein>
    <recommendedName>
        <fullName evidence="3">Probable multidrug resistance protein NorM</fullName>
    </recommendedName>
    <alternativeName>
        <fullName evidence="11">Multidrug-efflux transporter</fullName>
    </alternativeName>
</protein>
<gene>
    <name evidence="13" type="ORF">FYJ58_03000</name>
</gene>
<feature type="transmembrane region" description="Helical" evidence="12">
    <location>
        <begin position="362"/>
        <end position="386"/>
    </location>
</feature>
<feature type="transmembrane region" description="Helical" evidence="12">
    <location>
        <begin position="427"/>
        <end position="446"/>
    </location>
</feature>
<dbReference type="GO" id="GO:0005886">
    <property type="term" value="C:plasma membrane"/>
    <property type="evidence" value="ECO:0007669"/>
    <property type="project" value="UniProtKB-SubCell"/>
</dbReference>
<keyword evidence="9" id="KW-0406">Ion transport</keyword>
<keyword evidence="10 12" id="KW-0472">Membrane</keyword>
<dbReference type="NCBIfam" id="TIGR00797">
    <property type="entry name" value="matE"/>
    <property type="match status" value="1"/>
</dbReference>
<evidence type="ECO:0000256" key="8">
    <source>
        <dbReference type="ARBA" id="ARBA00022989"/>
    </source>
</evidence>
<feature type="transmembrane region" description="Helical" evidence="12">
    <location>
        <begin position="196"/>
        <end position="228"/>
    </location>
</feature>
<evidence type="ECO:0000256" key="1">
    <source>
        <dbReference type="ARBA" id="ARBA00003408"/>
    </source>
</evidence>
<feature type="transmembrane region" description="Helical" evidence="12">
    <location>
        <begin position="134"/>
        <end position="155"/>
    </location>
</feature>
<organism evidence="13 14">
    <name type="scientific">Velocimicrobium porci</name>
    <dbReference type="NCBI Taxonomy" id="2606634"/>
    <lineage>
        <taxon>Bacteria</taxon>
        <taxon>Bacillati</taxon>
        <taxon>Bacillota</taxon>
        <taxon>Clostridia</taxon>
        <taxon>Lachnospirales</taxon>
        <taxon>Lachnospiraceae</taxon>
        <taxon>Velocimicrobium</taxon>
    </lineage>
</organism>
<keyword evidence="5" id="KW-0050">Antiport</keyword>
<evidence type="ECO:0000313" key="14">
    <source>
        <dbReference type="Proteomes" id="UP000482209"/>
    </source>
</evidence>
<dbReference type="InterPro" id="IPR002528">
    <property type="entry name" value="MATE_fam"/>
</dbReference>
<feature type="transmembrane region" description="Helical" evidence="12">
    <location>
        <begin position="398"/>
        <end position="421"/>
    </location>
</feature>
<evidence type="ECO:0000256" key="9">
    <source>
        <dbReference type="ARBA" id="ARBA00023065"/>
    </source>
</evidence>
<proteinExistence type="predicted"/>
<name>A0A6L5XVK8_9FIRM</name>
<accession>A0A6L5XVK8</accession>
<keyword evidence="7 12" id="KW-0812">Transmembrane</keyword>
<dbReference type="PANTHER" id="PTHR43298">
    <property type="entry name" value="MULTIDRUG RESISTANCE PROTEIN NORM-RELATED"/>
    <property type="match status" value="1"/>
</dbReference>
<dbReference type="InterPro" id="IPR050222">
    <property type="entry name" value="MATE_MdtK"/>
</dbReference>
<dbReference type="CDD" id="cd13137">
    <property type="entry name" value="MATE_NorM_like"/>
    <property type="match status" value="1"/>
</dbReference>
<comment type="caution">
    <text evidence="13">The sequence shown here is derived from an EMBL/GenBank/DDBJ whole genome shotgun (WGS) entry which is preliminary data.</text>
</comment>
<dbReference type="GO" id="GO:0006811">
    <property type="term" value="P:monoatomic ion transport"/>
    <property type="evidence" value="ECO:0007669"/>
    <property type="project" value="UniProtKB-KW"/>
</dbReference>
<dbReference type="GO" id="GO:0015297">
    <property type="term" value="F:antiporter activity"/>
    <property type="evidence" value="ECO:0007669"/>
    <property type="project" value="UniProtKB-KW"/>
</dbReference>
<sequence>MINKENYNKAILISILTLAWPTVLEQFLQTIVQYIDTAMVGQLGAKATAAVGISTTVNWLINSPLSAAGVGLTAYIAKSIGAKQYENAKKASVQSIFLTLSLGIFIGILTLGISPFLPNWLGAEASIQKEASTYFAIICLPMLFRASIILFGAVLRAAGDTKTPMRVNVTMNLINIILNYIFIYDTKTIKISSATFTIWGAGLGTTGAGLGTAISYVIGGLYMIIVWYRTPVISPAHQSIRINRHILHACVKVGFPVALERTFSCLGHVVFTSLVANLGTIAFAAHTIALTAEEAFYIPGYGMQAAAATLSGNAVGAGDNLKLKHITRTLLWLIVAIMAASGGLLFFNASFIMSIFTKDSDVIHLGTTVLKMVAISEPVFGIAVILEGIFNGVGDTLVPFFISLSCMWGIRILMTYLFIHFGNANLPTIWCCMIANNVCQGCIMFFRYKRGNWNPIGKK</sequence>
<feature type="transmembrane region" description="Helical" evidence="12">
    <location>
        <begin position="49"/>
        <end position="75"/>
    </location>
</feature>
<feature type="transmembrane region" description="Helical" evidence="12">
    <location>
        <begin position="167"/>
        <end position="184"/>
    </location>
</feature>
<feature type="transmembrane region" description="Helical" evidence="12">
    <location>
        <begin position="330"/>
        <end position="356"/>
    </location>
</feature>
<dbReference type="EMBL" id="VUMT01000003">
    <property type="protein sequence ID" value="MSS62845.1"/>
    <property type="molecule type" value="Genomic_DNA"/>
</dbReference>
<comment type="subcellular location">
    <subcellularLocation>
        <location evidence="2">Cell membrane</location>
        <topology evidence="2">Multi-pass membrane protein</topology>
    </subcellularLocation>
</comment>
<keyword evidence="4" id="KW-0813">Transport</keyword>
<dbReference type="RefSeq" id="WP_154517032.1">
    <property type="nucleotide sequence ID" value="NZ_VUMT01000003.1"/>
</dbReference>
<feature type="transmembrane region" description="Helical" evidence="12">
    <location>
        <begin position="96"/>
        <end position="114"/>
    </location>
</feature>
<keyword evidence="6" id="KW-1003">Cell membrane</keyword>
<dbReference type="Proteomes" id="UP000482209">
    <property type="component" value="Unassembled WGS sequence"/>
</dbReference>
<evidence type="ECO:0000256" key="2">
    <source>
        <dbReference type="ARBA" id="ARBA00004651"/>
    </source>
</evidence>
<dbReference type="PIRSF" id="PIRSF006603">
    <property type="entry name" value="DinF"/>
    <property type="match status" value="1"/>
</dbReference>
<reference evidence="13 14" key="1">
    <citation type="submission" date="2019-08" db="EMBL/GenBank/DDBJ databases">
        <title>In-depth cultivation of the pig gut microbiome towards novel bacterial diversity and tailored functional studies.</title>
        <authorList>
            <person name="Wylensek D."/>
            <person name="Hitch T.C.A."/>
            <person name="Clavel T."/>
        </authorList>
    </citation>
    <scope>NUCLEOTIDE SEQUENCE [LARGE SCALE GENOMIC DNA]</scope>
    <source>
        <strain evidence="13 14">WCA-693-APC-MOT-I</strain>
    </source>
</reference>
<evidence type="ECO:0000256" key="5">
    <source>
        <dbReference type="ARBA" id="ARBA00022449"/>
    </source>
</evidence>
<dbReference type="AlphaFoldDB" id="A0A6L5XVK8"/>
<evidence type="ECO:0000256" key="12">
    <source>
        <dbReference type="SAM" id="Phobius"/>
    </source>
</evidence>
<keyword evidence="14" id="KW-1185">Reference proteome</keyword>